<keyword evidence="3" id="KW-1185">Reference proteome</keyword>
<evidence type="ECO:0000313" key="3">
    <source>
        <dbReference type="Proteomes" id="UP000002899"/>
    </source>
</evidence>
<dbReference type="GeneID" id="24426457"/>
<reference evidence="2 3" key="1">
    <citation type="journal article" date="2012" name="Nucleic Acids Res.">
        <title>Sequencing of the smallest Apicomplexan genome from the human pathogen Babesia microti.</title>
        <authorList>
            <person name="Cornillot E."/>
            <person name="Hadj-Kaddour K."/>
            <person name="Dassouli A."/>
            <person name="Noel B."/>
            <person name="Ranwez V."/>
            <person name="Vacherie B."/>
            <person name="Augagneur Y."/>
            <person name="Bres V."/>
            <person name="Duclos A."/>
            <person name="Randazzo S."/>
            <person name="Carcy B."/>
            <person name="Debierre-Grockiego F."/>
            <person name="Delbecq S."/>
            <person name="Moubri-Menage K."/>
            <person name="Shams-Eldin H."/>
            <person name="Usmani-Brown S."/>
            <person name="Bringaud F."/>
            <person name="Wincker P."/>
            <person name="Vivares C.P."/>
            <person name="Schwarz R.T."/>
            <person name="Schetters T.P."/>
            <person name="Krause P.J."/>
            <person name="Gorenflot A."/>
            <person name="Berry V."/>
            <person name="Barbe V."/>
            <person name="Ben Mamoun C."/>
        </authorList>
    </citation>
    <scope>NUCLEOTIDE SEQUENCE [LARGE SCALE GENOMIC DNA]</scope>
    <source>
        <strain evidence="2 3">RI</strain>
    </source>
</reference>
<organism evidence="2 3">
    <name type="scientific">Babesia microti (strain RI)</name>
    <dbReference type="NCBI Taxonomy" id="1133968"/>
    <lineage>
        <taxon>Eukaryota</taxon>
        <taxon>Sar</taxon>
        <taxon>Alveolata</taxon>
        <taxon>Apicomplexa</taxon>
        <taxon>Aconoidasida</taxon>
        <taxon>Piroplasmida</taxon>
        <taxon>Babesiidae</taxon>
        <taxon>Babesia</taxon>
    </lineage>
</organism>
<keyword evidence="1" id="KW-0732">Signal</keyword>
<accession>A0A1N6LYC9</accession>
<feature type="chain" id="PRO_5013043024" evidence="1">
    <location>
        <begin position="17"/>
        <end position="195"/>
    </location>
</feature>
<dbReference type="OrthoDB" id="361871at2759"/>
<sequence>MRFQLFVIIFVHVIDAYYLHITKLRPNCADIVESPNFDFVHSAIHQCDLQPSCTYVIKDSTNGISLCRSFSLGDLANDVSAQIFIKPSILYGVTGKKFSHIMNHQGICEGNELIGEEFSVGSLEDACVKCKMMNCDYFTLSTVSGLNGSKEFRNHGWFCRGFPKCIPQDGFITSIDKQLYDDKIMKLTHNGPLSS</sequence>
<reference evidence="2 3" key="3">
    <citation type="journal article" date="2016" name="Sci. Rep.">
        <title>Genome-wide diversity and gene expression profiling of Babesia microti isolates identify polymorphic genes that mediate host-pathogen interactions.</title>
        <authorList>
            <person name="Silva J.C."/>
            <person name="Cornillot E."/>
            <person name="McCracken C."/>
            <person name="Usmani-Brown S."/>
            <person name="Dwivedi A."/>
            <person name="Ifeonu O.O."/>
            <person name="Crabtree J."/>
            <person name="Gotia H.T."/>
            <person name="Virji A.Z."/>
            <person name="Reynes C."/>
            <person name="Colinge J."/>
            <person name="Kumar V."/>
            <person name="Lawres L."/>
            <person name="Pazzi J.E."/>
            <person name="Pablo J.V."/>
            <person name="Hung C."/>
            <person name="Brancato J."/>
            <person name="Kumari P."/>
            <person name="Orvis J."/>
            <person name="Tretina K."/>
            <person name="Chibucos M."/>
            <person name="Ott S."/>
            <person name="Sadzewicz L."/>
            <person name="Sengamalay N."/>
            <person name="Shetty A.C."/>
            <person name="Su Q."/>
            <person name="Tallon L."/>
            <person name="Fraser C.M."/>
            <person name="Frutos R."/>
            <person name="Molina D.M."/>
            <person name="Krause P.J."/>
            <person name="Ben Mamoun C."/>
        </authorList>
    </citation>
    <scope>NUCLEOTIDE SEQUENCE [LARGE SCALE GENOMIC DNA]</scope>
    <source>
        <strain evidence="2 3">RI</strain>
    </source>
</reference>
<feature type="signal peptide" evidence="1">
    <location>
        <begin position="1"/>
        <end position="16"/>
    </location>
</feature>
<reference evidence="2 3" key="2">
    <citation type="journal article" date="2013" name="PLoS ONE">
        <title>Whole genome mapping and re-organization of the nuclear and mitochondrial genomes of Babesia microti isolates.</title>
        <authorList>
            <person name="Cornillot E."/>
            <person name="Dassouli A."/>
            <person name="Garg A."/>
            <person name="Pachikara N."/>
            <person name="Randazzo S."/>
            <person name="Depoix D."/>
            <person name="Carcy B."/>
            <person name="Delbecq S."/>
            <person name="Frutos R."/>
            <person name="Silva J.C."/>
            <person name="Sutton R."/>
            <person name="Krause P.J."/>
            <person name="Mamoun C.B."/>
        </authorList>
    </citation>
    <scope>NUCLEOTIDE SEQUENCE [LARGE SCALE GENOMIC DNA]</scope>
    <source>
        <strain evidence="2 3">RI</strain>
    </source>
</reference>
<evidence type="ECO:0000256" key="1">
    <source>
        <dbReference type="SAM" id="SignalP"/>
    </source>
</evidence>
<dbReference type="KEGG" id="bmic:BmR1_04g09137"/>
<proteinExistence type="predicted"/>
<dbReference type="VEuPathDB" id="PiroplasmaDB:BmR1_04g09137"/>
<dbReference type="AlphaFoldDB" id="A0A1N6LYC9"/>
<protein>
    <submittedName>
        <fullName evidence="2">Uncharacterized protein</fullName>
    </submittedName>
</protein>
<evidence type="ECO:0000313" key="2">
    <source>
        <dbReference type="EMBL" id="SIO73872.1"/>
    </source>
</evidence>
<dbReference type="Proteomes" id="UP000002899">
    <property type="component" value="Chromosome IV"/>
</dbReference>
<name>A0A1N6LYC9_BABMR</name>
<dbReference type="RefSeq" id="XP_021337924.1">
    <property type="nucleotide sequence ID" value="XM_021482759.1"/>
</dbReference>
<dbReference type="EMBL" id="LN871599">
    <property type="protein sequence ID" value="SIO73872.1"/>
    <property type="molecule type" value="Genomic_DNA"/>
</dbReference>